<feature type="region of interest" description="Disordered" evidence="1">
    <location>
        <begin position="890"/>
        <end position="1201"/>
    </location>
</feature>
<keyword evidence="5" id="KW-1185">Reference proteome</keyword>
<reference evidence="4" key="1">
    <citation type="submission" date="2019-03" db="EMBL/GenBank/DDBJ databases">
        <title>Long read genome sequence of the mycoparasitic Pythium oligandrum ATCC 38472 isolated from sugarbeet rhizosphere.</title>
        <authorList>
            <person name="Gaulin E."/>
        </authorList>
    </citation>
    <scope>NUCLEOTIDE SEQUENCE</scope>
    <source>
        <strain evidence="4">ATCC 38472_TT</strain>
    </source>
</reference>
<dbReference type="PROSITE" id="PS50812">
    <property type="entry name" value="PWWP"/>
    <property type="match status" value="1"/>
</dbReference>
<dbReference type="Gene3D" id="2.30.30.140">
    <property type="match status" value="1"/>
</dbReference>
<feature type="compositionally biased region" description="Basic and acidic residues" evidence="1">
    <location>
        <begin position="390"/>
        <end position="412"/>
    </location>
</feature>
<dbReference type="InterPro" id="IPR050242">
    <property type="entry name" value="JAMM_MPN+_peptidase_M67A"/>
</dbReference>
<feature type="compositionally biased region" description="Basic and acidic residues" evidence="1">
    <location>
        <begin position="1085"/>
        <end position="1103"/>
    </location>
</feature>
<evidence type="ECO:0000313" key="5">
    <source>
        <dbReference type="Proteomes" id="UP000794436"/>
    </source>
</evidence>
<feature type="domain" description="MPN" evidence="2">
    <location>
        <begin position="550"/>
        <end position="701"/>
    </location>
</feature>
<feature type="region of interest" description="Disordered" evidence="1">
    <location>
        <begin position="346"/>
        <end position="420"/>
    </location>
</feature>
<dbReference type="PANTHER" id="PTHR10410">
    <property type="entry name" value="EUKARYOTIC TRANSLATION INITIATION FACTOR 3 -RELATED"/>
    <property type="match status" value="1"/>
</dbReference>
<feature type="compositionally biased region" description="Acidic residues" evidence="1">
    <location>
        <begin position="214"/>
        <end position="230"/>
    </location>
</feature>
<feature type="domain" description="PWWP" evidence="3">
    <location>
        <begin position="37"/>
        <end position="99"/>
    </location>
</feature>
<accession>A0A8K1C7N6</accession>
<proteinExistence type="predicted"/>
<evidence type="ECO:0000259" key="2">
    <source>
        <dbReference type="PROSITE" id="PS50249"/>
    </source>
</evidence>
<dbReference type="InterPro" id="IPR000555">
    <property type="entry name" value="JAMM/MPN+_dom"/>
</dbReference>
<dbReference type="Pfam" id="PF01398">
    <property type="entry name" value="JAB"/>
    <property type="match status" value="1"/>
</dbReference>
<dbReference type="EMBL" id="SPLM01000113">
    <property type="protein sequence ID" value="TMW58072.1"/>
    <property type="molecule type" value="Genomic_DNA"/>
</dbReference>
<feature type="compositionally biased region" description="Basic and acidic residues" evidence="1">
    <location>
        <begin position="309"/>
        <end position="329"/>
    </location>
</feature>
<feature type="region of interest" description="Disordered" evidence="1">
    <location>
        <begin position="1449"/>
        <end position="1489"/>
    </location>
</feature>
<evidence type="ECO:0008006" key="6">
    <source>
        <dbReference type="Google" id="ProtNLM"/>
    </source>
</evidence>
<dbReference type="CDD" id="cd05162">
    <property type="entry name" value="PWWP"/>
    <property type="match status" value="1"/>
</dbReference>
<feature type="compositionally biased region" description="Polar residues" evidence="1">
    <location>
        <begin position="1452"/>
        <end position="1466"/>
    </location>
</feature>
<feature type="compositionally biased region" description="Low complexity" evidence="1">
    <location>
        <begin position="352"/>
        <end position="367"/>
    </location>
</feature>
<organism evidence="4 5">
    <name type="scientific">Pythium oligandrum</name>
    <name type="common">Mycoparasitic fungus</name>
    <dbReference type="NCBI Taxonomy" id="41045"/>
    <lineage>
        <taxon>Eukaryota</taxon>
        <taxon>Sar</taxon>
        <taxon>Stramenopiles</taxon>
        <taxon>Oomycota</taxon>
        <taxon>Peronosporomycetes</taxon>
        <taxon>Pythiales</taxon>
        <taxon>Pythiaceae</taxon>
        <taxon>Pythium</taxon>
    </lineage>
</organism>
<dbReference type="SUPFAM" id="SSF63748">
    <property type="entry name" value="Tudor/PWWP/MBT"/>
    <property type="match status" value="1"/>
</dbReference>
<dbReference type="Gene3D" id="3.40.140.10">
    <property type="entry name" value="Cytidine Deaminase, domain 2"/>
    <property type="match status" value="1"/>
</dbReference>
<dbReference type="PROSITE" id="PS50249">
    <property type="entry name" value="MPN"/>
    <property type="match status" value="1"/>
</dbReference>
<feature type="compositionally biased region" description="Basic and acidic residues" evidence="1">
    <location>
        <begin position="989"/>
        <end position="1000"/>
    </location>
</feature>
<feature type="compositionally biased region" description="Basic and acidic residues" evidence="1">
    <location>
        <begin position="477"/>
        <end position="493"/>
    </location>
</feature>
<dbReference type="Pfam" id="PF00855">
    <property type="entry name" value="PWWP"/>
    <property type="match status" value="1"/>
</dbReference>
<feature type="compositionally biased region" description="Polar residues" evidence="1">
    <location>
        <begin position="1156"/>
        <end position="1165"/>
    </location>
</feature>
<dbReference type="GO" id="GO:0008237">
    <property type="term" value="F:metallopeptidase activity"/>
    <property type="evidence" value="ECO:0007669"/>
    <property type="project" value="InterPro"/>
</dbReference>
<feature type="region of interest" description="Disordered" evidence="1">
    <location>
        <begin position="296"/>
        <end position="331"/>
    </location>
</feature>
<dbReference type="OrthoDB" id="118550at2759"/>
<sequence>MVAIPVRPTLSKLSPEKKAQETHWRNVTENVQEQFQSYDVVWAKMQGYPWWPGVIFFDWEDVDNAVIDLQPRLTIPPPVVEKTKGGQMVKYYHALVMFLDRFNCITVKVTPAFVCSYALNYQRITKSVLTKNSKYASSFRVALARAEQILHMGNHMTTEELALVTPPPAEKRQKTEQTAQWEEYVEAETHEEEDQYVEKAPSKRRPSHQLKLVDDDEDSDEPDDDDDGDFELAPAKSVPVKAKPQKKATTKKGKGSSVGKATAGDYTTSSKPKRVTKFVNYEAIESSDEYEDEVEILQQKPRSRPVKAAAKEVDMSRKKASRKEGRDIIEIFDDDDMVDATFVIAKAEAKPTKTPKSSSKKLQAASKQGEKNHPATKSAGQKAPPKRKKKDVESSSEPSREHSEDSVLETKDGIAPAQSQAVTLTPLAQIWTTREEVADGDAQESERKAGLAYKLDVLWDNTVFSSNEEGKLAGSEITDKSADDNAGGRDRPLGKRQGRSVQQSQIRQGLMNGNLDPHTMVQCEAYLSAGIKQENSRSRSAPLLEAPFQVHVHPDATFVCDLHAHLATCEIIGFLGGKWDEDTKTLYIQAAFPCRSLVIDGDDGSTDVEMDPGSEIELREIIQNAELEVVGWYHSHPAFAPDPSIRDIENQASYQQLFQRRKQVSEGSDKWEVSEPFVGLIVGTYDTRRDTPVSLFRYFHVRSERVSSSLRREVFMPYELVPTRRYYQAVLEDEERDKTRHLTFYPSVFQALYRSATELATKIPVVPSDVIKSDPSVKSEPSVTKKLNVARKRKVSADIGAEKDQATKKARGKAKNARSRKPGRSGSEVEMIDVSGNDEDVLTPAVIEISSEASQNQSQGMDVDHQGVGSSQSQELSAVDVVNPLEATPSQGVESITDQKESTAYSQHMDTSAQVRAIKPSTSEVIDLKSPVKVEESPRNVGSTRLDIDEIVCDTSQSQPSQDSPEGEKLPSLVTVDEAPENTVSNSSDSRKVKLEKVGDEVVPASPRSERASQNQSQDDPSVTTVVEDDPFAGIEIIDDAPSPQSRAEDAFESRSLPSESDQANNVPTPTADNADPPVKGELLGGERRLEMQRVQETIDERNIQSPLDLSPRRRARRNSETGRKQGVPEVSSLETAQAEATAVPESPDIIEVETEANSTTSAGSTPIHGGNGRRRTRKPTLTTKKINSTPPRAQIKSPRTGATGIPGAEEHVFNTQNDAIDASADSELVAESQHASAWDDVEVIDEDFNMPSTGRNVVVVIEDEAMSDGVIEIEAIEEDEDTLMTEPRAEVLQVIVYQSDPEKEPATKEEGPSSSDANAQFGREIHMKREMPSSIDYSLGVEKVVKVVTDELIASVEGALKKELSSGAGVTIVSPIHGIKADPRTHGDEVRDVKAELINSTAIKTEKQSNELSSSGKTSLLSRKRLFGQNGEVEHFRSTLEQLEKWLPRKQANSSKSEEITTSVKSEVKTEESTPSAEPSPPSQAPSKSLALLLAEKQEKHLHSLRHNYDNGIYGCTEQVITLVDYYRDFDRRTDLTENWKPRISKLQKIEASLREYVRYVNLPVASRENFIQDIIGYLSASWAVSLLSQR</sequence>
<name>A0A8K1C7N6_PYTOL</name>
<comment type="caution">
    <text evidence="4">The sequence shown here is derived from an EMBL/GenBank/DDBJ whole genome shotgun (WGS) entry which is preliminary data.</text>
</comment>
<dbReference type="SMART" id="SM00232">
    <property type="entry name" value="JAB_MPN"/>
    <property type="match status" value="1"/>
</dbReference>
<feature type="region of interest" description="Disordered" evidence="1">
    <location>
        <begin position="474"/>
        <end position="503"/>
    </location>
</feature>
<gene>
    <name evidence="4" type="ORF">Poli38472_013546</name>
</gene>
<evidence type="ECO:0000313" key="4">
    <source>
        <dbReference type="EMBL" id="TMW58072.1"/>
    </source>
</evidence>
<dbReference type="SUPFAM" id="SSF102712">
    <property type="entry name" value="JAB1/MPN domain"/>
    <property type="match status" value="1"/>
</dbReference>
<feature type="compositionally biased region" description="Basic residues" evidence="1">
    <location>
        <begin position="243"/>
        <end position="254"/>
    </location>
</feature>
<feature type="compositionally biased region" description="Basic residues" evidence="1">
    <location>
        <begin position="808"/>
        <end position="823"/>
    </location>
</feature>
<feature type="compositionally biased region" description="Polar residues" evidence="1">
    <location>
        <begin position="890"/>
        <end position="924"/>
    </location>
</feature>
<feature type="compositionally biased region" description="Basic and acidic residues" evidence="1">
    <location>
        <begin position="926"/>
        <end position="938"/>
    </location>
</feature>
<evidence type="ECO:0000259" key="3">
    <source>
        <dbReference type="PROSITE" id="PS50812"/>
    </source>
</evidence>
<dbReference type="CDD" id="cd08067">
    <property type="entry name" value="MPN_2A_DUB"/>
    <property type="match status" value="1"/>
</dbReference>
<feature type="region of interest" description="Disordered" evidence="1">
    <location>
        <begin position="794"/>
        <end position="834"/>
    </location>
</feature>
<dbReference type="InterPro" id="IPR000313">
    <property type="entry name" value="PWWP_dom"/>
</dbReference>
<feature type="compositionally biased region" description="Polar residues" evidence="1">
    <location>
        <begin position="1056"/>
        <end position="1072"/>
    </location>
</feature>
<feature type="compositionally biased region" description="Low complexity" evidence="1">
    <location>
        <begin position="231"/>
        <end position="242"/>
    </location>
</feature>
<protein>
    <recommendedName>
        <fullName evidence="6">MPN domain-containing protein</fullName>
    </recommendedName>
</protein>
<evidence type="ECO:0000256" key="1">
    <source>
        <dbReference type="SAM" id="MobiDB-lite"/>
    </source>
</evidence>
<feature type="region of interest" description="Disordered" evidence="1">
    <location>
        <begin position="187"/>
        <end position="272"/>
    </location>
</feature>
<dbReference type="InterPro" id="IPR037518">
    <property type="entry name" value="MPN"/>
</dbReference>
<feature type="compositionally biased region" description="Polar residues" evidence="1">
    <location>
        <begin position="1012"/>
        <end position="1025"/>
    </location>
</feature>
<dbReference type="Proteomes" id="UP000794436">
    <property type="component" value="Unassembled WGS sequence"/>
</dbReference>